<gene>
    <name evidence="1" type="ORF">KNONPEEI_00039</name>
</gene>
<dbReference type="AlphaFoldDB" id="A0A7G9YJ16"/>
<accession>A0A7G9YJ16</accession>
<dbReference type="EMBL" id="MT631284">
    <property type="protein sequence ID" value="QNO48000.1"/>
    <property type="molecule type" value="Genomic_DNA"/>
</dbReference>
<evidence type="ECO:0000313" key="1">
    <source>
        <dbReference type="EMBL" id="QNO48000.1"/>
    </source>
</evidence>
<sequence length="85" mass="10043">MWEWDNDYWEDSYRNEYRLSLLGLDFHQLASMNLSRHASVLCGFISQVLPKIYLHSVLQLIKNARYTINESLMCTSGWVKILGRC</sequence>
<proteinExistence type="predicted"/>
<organism evidence="1">
    <name type="scientific">Candidatus Methanogaster sp. ANME-2c ERB4</name>
    <dbReference type="NCBI Taxonomy" id="2759911"/>
    <lineage>
        <taxon>Archaea</taxon>
        <taxon>Methanobacteriati</taxon>
        <taxon>Methanobacteriota</taxon>
        <taxon>Stenosarchaea group</taxon>
        <taxon>Methanomicrobia</taxon>
        <taxon>Methanosarcinales</taxon>
        <taxon>ANME-2 cluster</taxon>
        <taxon>Candidatus Methanogasteraceae</taxon>
        <taxon>Candidatus Methanogaster</taxon>
    </lineage>
</organism>
<protein>
    <submittedName>
        <fullName evidence="1">Uncharacterized protein</fullName>
    </submittedName>
</protein>
<name>A0A7G9YJ16_9EURY</name>
<reference evidence="1" key="1">
    <citation type="submission" date="2020-06" db="EMBL/GenBank/DDBJ databases">
        <title>Unique genomic features of the anaerobic methanotrophic archaea.</title>
        <authorList>
            <person name="Chadwick G.L."/>
            <person name="Skennerton C.T."/>
            <person name="Laso-Perez R."/>
            <person name="Leu A.O."/>
            <person name="Speth D.R."/>
            <person name="Yu H."/>
            <person name="Morgan-Lang C."/>
            <person name="Hatzenpichler R."/>
            <person name="Goudeau D."/>
            <person name="Malmstrom R."/>
            <person name="Brazelton W.J."/>
            <person name="Woyke T."/>
            <person name="Hallam S.J."/>
            <person name="Tyson G.W."/>
            <person name="Wegener G."/>
            <person name="Boetius A."/>
            <person name="Orphan V."/>
        </authorList>
    </citation>
    <scope>NUCLEOTIDE SEQUENCE</scope>
</reference>